<keyword evidence="6" id="KW-1133">Transmembrane helix</keyword>
<organism evidence="8 9">
    <name type="scientific">Lactobacillus iners LactinV 01V1-a</name>
    <dbReference type="NCBI Taxonomy" id="879297"/>
    <lineage>
        <taxon>Bacteria</taxon>
        <taxon>Bacillati</taxon>
        <taxon>Bacillota</taxon>
        <taxon>Bacilli</taxon>
        <taxon>Lactobacillales</taxon>
        <taxon>Lactobacillaceae</taxon>
        <taxon>Lactobacillus</taxon>
    </lineage>
</organism>
<evidence type="ECO:0000256" key="5">
    <source>
        <dbReference type="SAM" id="MobiDB-lite"/>
    </source>
</evidence>
<reference evidence="8 9" key="1">
    <citation type="submission" date="2010-09" db="EMBL/GenBank/DDBJ databases">
        <authorList>
            <person name="Durkin A.S."/>
            <person name="Madupu R."/>
            <person name="Torralba M."/>
            <person name="Gillis M."/>
            <person name="Methe B."/>
            <person name="Sutton G."/>
            <person name="Nelson K.E."/>
        </authorList>
    </citation>
    <scope>NUCLEOTIDE SEQUENCE [LARGE SCALE GENOMIC DNA]</scope>
    <source>
        <strain evidence="8 9">LactinV 01V1-a</strain>
    </source>
</reference>
<dbReference type="Proteomes" id="UP000003648">
    <property type="component" value="Unassembled WGS sequence"/>
</dbReference>
<evidence type="ECO:0000256" key="3">
    <source>
        <dbReference type="ARBA" id="ARBA00022729"/>
    </source>
</evidence>
<feature type="domain" description="Gram-positive cocci surface proteins LPxTG" evidence="7">
    <location>
        <begin position="65"/>
        <end position="98"/>
    </location>
</feature>
<evidence type="ECO:0000256" key="6">
    <source>
        <dbReference type="SAM" id="Phobius"/>
    </source>
</evidence>
<comment type="caution">
    <text evidence="8">The sequence shown here is derived from an EMBL/GenBank/DDBJ whole genome shotgun (WGS) entry which is preliminary data.</text>
</comment>
<keyword evidence="1" id="KW-0134">Cell wall</keyword>
<dbReference type="PROSITE" id="PS50847">
    <property type="entry name" value="GRAM_POS_ANCHORING"/>
    <property type="match status" value="1"/>
</dbReference>
<evidence type="ECO:0000256" key="4">
    <source>
        <dbReference type="ARBA" id="ARBA00023088"/>
    </source>
</evidence>
<evidence type="ECO:0000313" key="8">
    <source>
        <dbReference type="EMBL" id="EFO71211.1"/>
    </source>
</evidence>
<dbReference type="Pfam" id="PF00746">
    <property type="entry name" value="Gram_pos_anchor"/>
    <property type="match status" value="1"/>
</dbReference>
<keyword evidence="6" id="KW-0472">Membrane</keyword>
<gene>
    <name evidence="8" type="ORF">HMPREF9211_1600</name>
</gene>
<keyword evidence="3" id="KW-0732">Signal</keyword>
<evidence type="ECO:0000256" key="2">
    <source>
        <dbReference type="ARBA" id="ARBA00022525"/>
    </source>
</evidence>
<evidence type="ECO:0000256" key="1">
    <source>
        <dbReference type="ARBA" id="ARBA00022512"/>
    </source>
</evidence>
<proteinExistence type="predicted"/>
<feature type="region of interest" description="Disordered" evidence="5">
    <location>
        <begin position="43"/>
        <end position="71"/>
    </location>
</feature>
<dbReference type="AlphaFoldDB" id="E1NRQ2"/>
<name>E1NRQ2_9LACO</name>
<keyword evidence="4" id="KW-0572">Peptidoglycan-anchor</keyword>
<protein>
    <submittedName>
        <fullName evidence="8">LPXTG-motif cell wall anchor domain protein</fullName>
    </submittedName>
</protein>
<feature type="compositionally biased region" description="Basic and acidic residues" evidence="5">
    <location>
        <begin position="46"/>
        <end position="62"/>
    </location>
</feature>
<keyword evidence="2" id="KW-0964">Secreted</keyword>
<keyword evidence="6" id="KW-0812">Transmembrane</keyword>
<dbReference type="EMBL" id="AEHQ01000021">
    <property type="protein sequence ID" value="EFO71211.1"/>
    <property type="molecule type" value="Genomic_DNA"/>
</dbReference>
<dbReference type="InterPro" id="IPR019931">
    <property type="entry name" value="LPXTG_anchor"/>
</dbReference>
<feature type="transmembrane region" description="Helical" evidence="6">
    <location>
        <begin position="73"/>
        <end position="92"/>
    </location>
</feature>
<accession>E1NRQ2</accession>
<sequence>MQYQTNPDTKLTLVPTVNGVTGEPAEVTVKDDIVNNVKIKSSKSVDNTKESNTHSRSDKATAHELPQTGNNSFALTGLLVAGIAAMLGMSEYRRKNKD</sequence>
<evidence type="ECO:0000313" key="9">
    <source>
        <dbReference type="Proteomes" id="UP000003648"/>
    </source>
</evidence>
<evidence type="ECO:0000259" key="7">
    <source>
        <dbReference type="PROSITE" id="PS50847"/>
    </source>
</evidence>